<dbReference type="Proteomes" id="UP000593737">
    <property type="component" value="Chromosome"/>
</dbReference>
<organism evidence="3 4">
    <name type="scientific">Candidatus Nitrospira kreftii</name>
    <dbReference type="NCBI Taxonomy" id="2652173"/>
    <lineage>
        <taxon>Bacteria</taxon>
        <taxon>Pseudomonadati</taxon>
        <taxon>Nitrospirota</taxon>
        <taxon>Nitrospiria</taxon>
        <taxon>Nitrospirales</taxon>
        <taxon>Nitrospiraceae</taxon>
        <taxon>Nitrospira</taxon>
    </lineage>
</organism>
<evidence type="ECO:0000259" key="2">
    <source>
        <dbReference type="Pfam" id="PF07238"/>
    </source>
</evidence>
<dbReference type="KEGG" id="nkf:Nkreftii_001010"/>
<dbReference type="AlphaFoldDB" id="A0A7S8FCD6"/>
<evidence type="ECO:0000256" key="1">
    <source>
        <dbReference type="SAM" id="MobiDB-lite"/>
    </source>
</evidence>
<sequence>MSSEGNPNKQKPRGRLRVPVDYPVRVAGDEGSGHGTLMNLTVTGGEIESHVQFPVGARVSVHVQPPGARPSITIALAIVRWQQSDRFGLEFVRFEGNAKEQLEDMLNQRENSASE</sequence>
<protein>
    <recommendedName>
        <fullName evidence="2">PilZ domain-containing protein</fullName>
    </recommendedName>
</protein>
<proteinExistence type="predicted"/>
<feature type="domain" description="PilZ" evidence="2">
    <location>
        <begin position="16"/>
        <end position="107"/>
    </location>
</feature>
<dbReference type="GO" id="GO:0035438">
    <property type="term" value="F:cyclic-di-GMP binding"/>
    <property type="evidence" value="ECO:0007669"/>
    <property type="project" value="InterPro"/>
</dbReference>
<gene>
    <name evidence="3" type="ORF">Nkreftii_001010</name>
</gene>
<dbReference type="SUPFAM" id="SSF141371">
    <property type="entry name" value="PilZ domain-like"/>
    <property type="match status" value="1"/>
</dbReference>
<dbReference type="InterPro" id="IPR009875">
    <property type="entry name" value="PilZ_domain"/>
</dbReference>
<evidence type="ECO:0000313" key="4">
    <source>
        <dbReference type="Proteomes" id="UP000593737"/>
    </source>
</evidence>
<dbReference type="Gene3D" id="2.40.10.220">
    <property type="entry name" value="predicted glycosyltransferase like domains"/>
    <property type="match status" value="1"/>
</dbReference>
<feature type="region of interest" description="Disordered" evidence="1">
    <location>
        <begin position="1"/>
        <end position="20"/>
    </location>
</feature>
<accession>A0A7S8FCD6</accession>
<name>A0A7S8FCD6_9BACT</name>
<evidence type="ECO:0000313" key="3">
    <source>
        <dbReference type="EMBL" id="QPD03236.1"/>
    </source>
</evidence>
<dbReference type="Pfam" id="PF07238">
    <property type="entry name" value="PilZ"/>
    <property type="match status" value="1"/>
</dbReference>
<reference evidence="3 4" key="1">
    <citation type="journal article" date="2020" name="ISME J.">
        <title>Enrichment and physiological characterization of a novel comammox Nitrospira indicates ammonium inhibition of complete nitrification.</title>
        <authorList>
            <person name="Sakoula D."/>
            <person name="Koch H."/>
            <person name="Frank J."/>
            <person name="Jetten M.S.M."/>
            <person name="van Kessel M.A.H.J."/>
            <person name="Lucker S."/>
        </authorList>
    </citation>
    <scope>NUCLEOTIDE SEQUENCE [LARGE SCALE GENOMIC DNA]</scope>
    <source>
        <strain evidence="3">Comreactor17</strain>
    </source>
</reference>
<dbReference type="EMBL" id="CP047423">
    <property type="protein sequence ID" value="QPD03236.1"/>
    <property type="molecule type" value="Genomic_DNA"/>
</dbReference>